<dbReference type="AlphaFoldDB" id="R0JIB2"/>
<dbReference type="Proteomes" id="UP000296049">
    <property type="component" value="Unassembled WGS sequence"/>
</dbReference>
<name>R0JIB2_ANAPL</name>
<sequence length="125" mass="14033">MCAWEIRRAVRRAEGKYGVLRACRAQKDWVETRGFAGGRGEPKGFGNRCWEAKRRGEQQRPVPIQRAKPWSLDSQLLTFEEDDRPEPLELAVKQVVSVVKSAQEKVCFMSPSQIRISGAGAESSG</sequence>
<accession>R0JIB2</accession>
<protein>
    <recommendedName>
        <fullName evidence="2">Synaptotagmin-like mitochondrial and lipid-binding domain-containing protein</fullName>
    </recommendedName>
</protein>
<evidence type="ECO:0000313" key="3">
    <source>
        <dbReference type="EMBL" id="EOA96741.1"/>
    </source>
</evidence>
<feature type="domain" description="Synaptotagmin-like mitochondrial and lipid-binding" evidence="2">
    <location>
        <begin position="73"/>
        <end position="107"/>
    </location>
</feature>
<proteinExistence type="predicted"/>
<dbReference type="EMBL" id="KB743889">
    <property type="protein sequence ID" value="EOA96741.1"/>
    <property type="molecule type" value="Genomic_DNA"/>
</dbReference>
<evidence type="ECO:0000259" key="2">
    <source>
        <dbReference type="Pfam" id="PF18696"/>
    </source>
</evidence>
<feature type="region of interest" description="Disordered" evidence="1">
    <location>
        <begin position="46"/>
        <end position="65"/>
    </location>
</feature>
<gene>
    <name evidence="3" type="ORF">Anapl_13357</name>
</gene>
<keyword evidence="4" id="KW-1185">Reference proteome</keyword>
<dbReference type="InterPro" id="IPR040885">
    <property type="entry name" value="SMP_C2CD2L"/>
</dbReference>
<evidence type="ECO:0000313" key="4">
    <source>
        <dbReference type="Proteomes" id="UP000296049"/>
    </source>
</evidence>
<organism evidence="3 4">
    <name type="scientific">Anas platyrhynchos</name>
    <name type="common">Mallard</name>
    <name type="synonym">Anas boschas</name>
    <dbReference type="NCBI Taxonomy" id="8839"/>
    <lineage>
        <taxon>Eukaryota</taxon>
        <taxon>Metazoa</taxon>
        <taxon>Chordata</taxon>
        <taxon>Craniata</taxon>
        <taxon>Vertebrata</taxon>
        <taxon>Euteleostomi</taxon>
        <taxon>Archelosauria</taxon>
        <taxon>Archosauria</taxon>
        <taxon>Dinosauria</taxon>
        <taxon>Saurischia</taxon>
        <taxon>Theropoda</taxon>
        <taxon>Coelurosauria</taxon>
        <taxon>Aves</taxon>
        <taxon>Neognathae</taxon>
        <taxon>Galloanserae</taxon>
        <taxon>Anseriformes</taxon>
        <taxon>Anatidae</taxon>
        <taxon>Anatinae</taxon>
        <taxon>Anas</taxon>
    </lineage>
</organism>
<evidence type="ECO:0000256" key="1">
    <source>
        <dbReference type="SAM" id="MobiDB-lite"/>
    </source>
</evidence>
<dbReference type="Pfam" id="PF18696">
    <property type="entry name" value="SMP_C2CD2L"/>
    <property type="match status" value="1"/>
</dbReference>
<reference evidence="4" key="1">
    <citation type="journal article" date="2013" name="Nat. Genet.">
        <title>The duck genome and transcriptome provide insight into an avian influenza virus reservoir species.</title>
        <authorList>
            <person name="Huang Y."/>
            <person name="Li Y."/>
            <person name="Burt D.W."/>
            <person name="Chen H."/>
            <person name="Zhang Y."/>
            <person name="Qian W."/>
            <person name="Kim H."/>
            <person name="Gan S."/>
            <person name="Zhao Y."/>
            <person name="Li J."/>
            <person name="Yi K."/>
            <person name="Feng H."/>
            <person name="Zhu P."/>
            <person name="Li B."/>
            <person name="Liu Q."/>
            <person name="Fairley S."/>
            <person name="Magor K.E."/>
            <person name="Du Z."/>
            <person name="Hu X."/>
            <person name="Goodman L."/>
            <person name="Tafer H."/>
            <person name="Vignal A."/>
            <person name="Lee T."/>
            <person name="Kim K.W."/>
            <person name="Sheng Z."/>
            <person name="An Y."/>
            <person name="Searle S."/>
            <person name="Herrero J."/>
            <person name="Groenen M.A."/>
            <person name="Crooijmans R.P."/>
            <person name="Faraut T."/>
            <person name="Cai Q."/>
            <person name="Webster R.G."/>
            <person name="Aldridge J.R."/>
            <person name="Warren W.C."/>
            <person name="Bartschat S."/>
            <person name="Kehr S."/>
            <person name="Marz M."/>
            <person name="Stadler P.F."/>
            <person name="Smith J."/>
            <person name="Kraus R.H."/>
            <person name="Zhao Y."/>
            <person name="Ren L."/>
            <person name="Fei J."/>
            <person name="Morisson M."/>
            <person name="Kaiser P."/>
            <person name="Griffin D.K."/>
            <person name="Rao M."/>
            <person name="Pitel F."/>
            <person name="Wang J."/>
            <person name="Li N."/>
        </authorList>
    </citation>
    <scope>NUCLEOTIDE SEQUENCE [LARGE SCALE GENOMIC DNA]</scope>
</reference>